<reference evidence="2" key="3">
    <citation type="submission" date="2015-06" db="UniProtKB">
        <authorList>
            <consortium name="EnsemblMetazoa"/>
        </authorList>
    </citation>
    <scope>IDENTIFICATION</scope>
</reference>
<name>T1F5I1_HELRO</name>
<dbReference type="OMA" id="WAPAREE"/>
<evidence type="ECO:0000313" key="1">
    <source>
        <dbReference type="EMBL" id="ESO04202.1"/>
    </source>
</evidence>
<dbReference type="EMBL" id="KB096502">
    <property type="protein sequence ID" value="ESO04202.1"/>
    <property type="molecule type" value="Genomic_DNA"/>
</dbReference>
<accession>T1F5I1</accession>
<reference evidence="1 3" key="2">
    <citation type="journal article" date="2013" name="Nature">
        <title>Insights into bilaterian evolution from three spiralian genomes.</title>
        <authorList>
            <person name="Simakov O."/>
            <person name="Marletaz F."/>
            <person name="Cho S.J."/>
            <person name="Edsinger-Gonzales E."/>
            <person name="Havlak P."/>
            <person name="Hellsten U."/>
            <person name="Kuo D.H."/>
            <person name="Larsson T."/>
            <person name="Lv J."/>
            <person name="Arendt D."/>
            <person name="Savage R."/>
            <person name="Osoegawa K."/>
            <person name="de Jong P."/>
            <person name="Grimwood J."/>
            <person name="Chapman J.A."/>
            <person name="Shapiro H."/>
            <person name="Aerts A."/>
            <person name="Otillar R.P."/>
            <person name="Terry A.Y."/>
            <person name="Boore J.L."/>
            <person name="Grigoriev I.V."/>
            <person name="Lindberg D.R."/>
            <person name="Seaver E.C."/>
            <person name="Weisblat D.A."/>
            <person name="Putnam N.H."/>
            <person name="Rokhsar D.S."/>
        </authorList>
    </citation>
    <scope>NUCLEOTIDE SEQUENCE</scope>
</reference>
<dbReference type="Pfam" id="PF16021">
    <property type="entry name" value="PDCD7"/>
    <property type="match status" value="1"/>
</dbReference>
<dbReference type="Proteomes" id="UP000015101">
    <property type="component" value="Unassembled WGS sequence"/>
</dbReference>
<sequence>MEKRHKRRVAARNNRMLIKKMQQIKSEEFTKSVDEWIQRIAEKEAMAKNEIQMKHSADLTLAEVKKKIMEMKKNLKLLNLLKSLKDIRVSKVKGMMELDKSNTFYQRVENLKVFLNNQLVVYGHEQKTLEVMLKTEQALDSKRNQKIINAAVINESDEYKRCLNSYLFGETQSENNLFSGYYELPSRDACSFLHIRHQWDQYLDAADGSKIPTSWVTPCEPSSLQWQSALL</sequence>
<dbReference type="RefSeq" id="XP_009017471.1">
    <property type="nucleotide sequence ID" value="XM_009019223.1"/>
</dbReference>
<evidence type="ECO:0000313" key="2">
    <source>
        <dbReference type="EnsemblMetazoa" id="HelroP172550"/>
    </source>
</evidence>
<proteinExistence type="predicted"/>
<keyword evidence="3" id="KW-1185">Reference proteome</keyword>
<dbReference type="AlphaFoldDB" id="T1F5I1"/>
<dbReference type="OrthoDB" id="2289628at2759"/>
<dbReference type="CTD" id="20204080"/>
<dbReference type="InterPro" id="IPR031974">
    <property type="entry name" value="PDCD7"/>
</dbReference>
<dbReference type="GeneID" id="20204080"/>
<reference evidence="3" key="1">
    <citation type="submission" date="2012-12" db="EMBL/GenBank/DDBJ databases">
        <authorList>
            <person name="Hellsten U."/>
            <person name="Grimwood J."/>
            <person name="Chapman J.A."/>
            <person name="Shapiro H."/>
            <person name="Aerts A."/>
            <person name="Otillar R.P."/>
            <person name="Terry A.Y."/>
            <person name="Boore J.L."/>
            <person name="Simakov O."/>
            <person name="Marletaz F."/>
            <person name="Cho S.-J."/>
            <person name="Edsinger-Gonzales E."/>
            <person name="Havlak P."/>
            <person name="Kuo D.-H."/>
            <person name="Larsson T."/>
            <person name="Lv J."/>
            <person name="Arendt D."/>
            <person name="Savage R."/>
            <person name="Osoegawa K."/>
            <person name="de Jong P."/>
            <person name="Lindberg D.R."/>
            <person name="Seaver E.C."/>
            <person name="Weisblat D.A."/>
            <person name="Putnam N.H."/>
            <person name="Grigoriev I.V."/>
            <person name="Rokhsar D.S."/>
        </authorList>
    </citation>
    <scope>NUCLEOTIDE SEQUENCE</scope>
</reference>
<dbReference type="PANTHER" id="PTHR48190:SF2">
    <property type="entry name" value="PROGRAMMED CELL DEATH PROTEIN 7"/>
    <property type="match status" value="1"/>
</dbReference>
<dbReference type="KEGG" id="hro:HELRODRAFT_172550"/>
<protein>
    <submittedName>
        <fullName evidence="1 2">Uncharacterized protein</fullName>
    </submittedName>
</protein>
<dbReference type="InParanoid" id="T1F5I1"/>
<dbReference type="HOGENOM" id="CLU_027959_1_0_1"/>
<dbReference type="EnsemblMetazoa" id="HelroT172550">
    <property type="protein sequence ID" value="HelroP172550"/>
    <property type="gene ID" value="HelroG172550"/>
</dbReference>
<dbReference type="PANTHER" id="PTHR48190">
    <property type="entry name" value="PROGRAMMED CELL DEATH PROTEIN 7"/>
    <property type="match status" value="1"/>
</dbReference>
<dbReference type="InterPro" id="IPR052831">
    <property type="entry name" value="Apoptosis_promoter"/>
</dbReference>
<gene>
    <name evidence="2" type="primary">20204080</name>
    <name evidence="1" type="ORF">HELRODRAFT_172550</name>
</gene>
<organism evidence="2 3">
    <name type="scientific">Helobdella robusta</name>
    <name type="common">Californian leech</name>
    <dbReference type="NCBI Taxonomy" id="6412"/>
    <lineage>
        <taxon>Eukaryota</taxon>
        <taxon>Metazoa</taxon>
        <taxon>Spiralia</taxon>
        <taxon>Lophotrochozoa</taxon>
        <taxon>Annelida</taxon>
        <taxon>Clitellata</taxon>
        <taxon>Hirudinea</taxon>
        <taxon>Rhynchobdellida</taxon>
        <taxon>Glossiphoniidae</taxon>
        <taxon>Helobdella</taxon>
    </lineage>
</organism>
<dbReference type="EMBL" id="AMQM01004274">
    <property type="status" value="NOT_ANNOTATED_CDS"/>
    <property type="molecule type" value="Genomic_DNA"/>
</dbReference>
<dbReference type="STRING" id="6412.T1F5I1"/>
<evidence type="ECO:0000313" key="3">
    <source>
        <dbReference type="Proteomes" id="UP000015101"/>
    </source>
</evidence>